<dbReference type="EMBL" id="CADCVN010001443">
    <property type="protein sequence ID" value="CAA9533139.1"/>
    <property type="molecule type" value="Genomic_DNA"/>
</dbReference>
<sequence length="37" mass="4062">MLIAQNKHYQKWQLLGIGTILVTANQVPGNTPTGPEE</sequence>
<dbReference type="AlphaFoldDB" id="A0A6J4TXR7"/>
<name>A0A6J4TXR7_9BACT</name>
<protein>
    <submittedName>
        <fullName evidence="1">Uncharacterized protein</fullName>
    </submittedName>
</protein>
<organism evidence="1">
    <name type="scientific">uncultured Segetibacter sp</name>
    <dbReference type="NCBI Taxonomy" id="481133"/>
    <lineage>
        <taxon>Bacteria</taxon>
        <taxon>Pseudomonadati</taxon>
        <taxon>Bacteroidota</taxon>
        <taxon>Chitinophagia</taxon>
        <taxon>Chitinophagales</taxon>
        <taxon>Chitinophagaceae</taxon>
        <taxon>Segetibacter</taxon>
        <taxon>environmental samples</taxon>
    </lineage>
</organism>
<reference evidence="1" key="1">
    <citation type="submission" date="2020-02" db="EMBL/GenBank/DDBJ databases">
        <authorList>
            <person name="Meier V. D."/>
        </authorList>
    </citation>
    <scope>NUCLEOTIDE SEQUENCE</scope>
    <source>
        <strain evidence="1">AVDCRST_MAG96</strain>
    </source>
</reference>
<evidence type="ECO:0000313" key="1">
    <source>
        <dbReference type="EMBL" id="CAA9533139.1"/>
    </source>
</evidence>
<proteinExistence type="predicted"/>
<gene>
    <name evidence="1" type="ORF">AVDCRST_MAG96-3701</name>
</gene>
<accession>A0A6J4TXR7</accession>